<proteinExistence type="predicted"/>
<dbReference type="RefSeq" id="WP_113032479.1">
    <property type="nucleotide sequence ID" value="NZ_QMFB01000011.1"/>
</dbReference>
<organism evidence="7 8">
    <name type="scientific">Paenibacillus contaminans</name>
    <dbReference type="NCBI Taxonomy" id="450362"/>
    <lineage>
        <taxon>Bacteria</taxon>
        <taxon>Bacillati</taxon>
        <taxon>Bacillota</taxon>
        <taxon>Bacilli</taxon>
        <taxon>Bacillales</taxon>
        <taxon>Paenibacillaceae</taxon>
        <taxon>Paenibacillus</taxon>
    </lineage>
</organism>
<dbReference type="Gene3D" id="3.40.50.2300">
    <property type="match status" value="1"/>
</dbReference>
<evidence type="ECO:0000313" key="8">
    <source>
        <dbReference type="Proteomes" id="UP000250369"/>
    </source>
</evidence>
<dbReference type="InterPro" id="IPR011006">
    <property type="entry name" value="CheY-like_superfamily"/>
</dbReference>
<dbReference type="AlphaFoldDB" id="A0A329MIE8"/>
<dbReference type="PRINTS" id="PR00032">
    <property type="entry name" value="HTHARAC"/>
</dbReference>
<evidence type="ECO:0000259" key="6">
    <source>
        <dbReference type="PROSITE" id="PS50110"/>
    </source>
</evidence>
<gene>
    <name evidence="7" type="ORF">DQG23_19100</name>
</gene>
<evidence type="ECO:0008006" key="9">
    <source>
        <dbReference type="Google" id="ProtNLM"/>
    </source>
</evidence>
<dbReference type="GO" id="GO:0043565">
    <property type="term" value="F:sequence-specific DNA binding"/>
    <property type="evidence" value="ECO:0007669"/>
    <property type="project" value="InterPro"/>
</dbReference>
<dbReference type="SUPFAM" id="SSF52172">
    <property type="entry name" value="CheY-like"/>
    <property type="match status" value="1"/>
</dbReference>
<dbReference type="PANTHER" id="PTHR43280">
    <property type="entry name" value="ARAC-FAMILY TRANSCRIPTIONAL REGULATOR"/>
    <property type="match status" value="1"/>
</dbReference>
<evidence type="ECO:0000256" key="4">
    <source>
        <dbReference type="PROSITE-ProRule" id="PRU00169"/>
    </source>
</evidence>
<dbReference type="SMART" id="SM00342">
    <property type="entry name" value="HTH_ARAC"/>
    <property type="match status" value="1"/>
</dbReference>
<name>A0A329MIE8_9BACL</name>
<dbReference type="Pfam" id="PF00072">
    <property type="entry name" value="Response_reg"/>
    <property type="match status" value="1"/>
</dbReference>
<dbReference type="OrthoDB" id="2543932at2"/>
<dbReference type="Pfam" id="PF12833">
    <property type="entry name" value="HTH_18"/>
    <property type="match status" value="1"/>
</dbReference>
<keyword evidence="8" id="KW-1185">Reference proteome</keyword>
<dbReference type="PANTHER" id="PTHR43280:SF28">
    <property type="entry name" value="HTH-TYPE TRANSCRIPTIONAL ACTIVATOR RHAS"/>
    <property type="match status" value="1"/>
</dbReference>
<evidence type="ECO:0000259" key="5">
    <source>
        <dbReference type="PROSITE" id="PS01124"/>
    </source>
</evidence>
<dbReference type="Proteomes" id="UP000250369">
    <property type="component" value="Unassembled WGS sequence"/>
</dbReference>
<dbReference type="GO" id="GO:0000160">
    <property type="term" value="P:phosphorelay signal transduction system"/>
    <property type="evidence" value="ECO:0007669"/>
    <property type="project" value="InterPro"/>
</dbReference>
<keyword evidence="3" id="KW-0804">Transcription</keyword>
<dbReference type="SUPFAM" id="SSF46689">
    <property type="entry name" value="Homeodomain-like"/>
    <property type="match status" value="2"/>
</dbReference>
<keyword evidence="4" id="KW-0597">Phosphoprotein</keyword>
<evidence type="ECO:0000256" key="2">
    <source>
        <dbReference type="ARBA" id="ARBA00023125"/>
    </source>
</evidence>
<feature type="domain" description="Response regulatory" evidence="6">
    <location>
        <begin position="7"/>
        <end position="124"/>
    </location>
</feature>
<feature type="domain" description="HTH araC/xylS-type" evidence="5">
    <location>
        <begin position="462"/>
        <end position="560"/>
    </location>
</feature>
<dbReference type="Gene3D" id="1.10.10.60">
    <property type="entry name" value="Homeodomain-like"/>
    <property type="match status" value="2"/>
</dbReference>
<accession>A0A329MIE8</accession>
<keyword evidence="1" id="KW-0805">Transcription regulation</keyword>
<dbReference type="SMART" id="SM00448">
    <property type="entry name" value="REC"/>
    <property type="match status" value="1"/>
</dbReference>
<protein>
    <recommendedName>
        <fullName evidence="9">DNA-binding response regulator</fullName>
    </recommendedName>
</protein>
<comment type="caution">
    <text evidence="7">The sequence shown here is derived from an EMBL/GenBank/DDBJ whole genome shotgun (WGS) entry which is preliminary data.</text>
</comment>
<dbReference type="EMBL" id="QMFB01000011">
    <property type="protein sequence ID" value="RAV19574.1"/>
    <property type="molecule type" value="Genomic_DNA"/>
</dbReference>
<dbReference type="CDD" id="cd17536">
    <property type="entry name" value="REC_YesN-like"/>
    <property type="match status" value="1"/>
</dbReference>
<evidence type="ECO:0000256" key="3">
    <source>
        <dbReference type="ARBA" id="ARBA00023163"/>
    </source>
</evidence>
<dbReference type="PROSITE" id="PS00041">
    <property type="entry name" value="HTH_ARAC_FAMILY_1"/>
    <property type="match status" value="1"/>
</dbReference>
<dbReference type="PROSITE" id="PS01124">
    <property type="entry name" value="HTH_ARAC_FAMILY_2"/>
    <property type="match status" value="1"/>
</dbReference>
<reference evidence="7 8" key="1">
    <citation type="journal article" date="2009" name="Int. J. Syst. Evol. Microbiol.">
        <title>Paenibacillus contaminans sp. nov., isolated from a contaminated laboratory plate.</title>
        <authorList>
            <person name="Chou J.H."/>
            <person name="Lee J.H."/>
            <person name="Lin M.C."/>
            <person name="Chang P.S."/>
            <person name="Arun A.B."/>
            <person name="Young C.C."/>
            <person name="Chen W.M."/>
        </authorList>
    </citation>
    <scope>NUCLEOTIDE SEQUENCE [LARGE SCALE GENOMIC DNA]</scope>
    <source>
        <strain evidence="7 8">CKOBP-6</strain>
    </source>
</reference>
<feature type="modified residue" description="4-aspartylphosphate" evidence="4">
    <location>
        <position position="59"/>
    </location>
</feature>
<dbReference type="InterPro" id="IPR009057">
    <property type="entry name" value="Homeodomain-like_sf"/>
</dbReference>
<dbReference type="InterPro" id="IPR020449">
    <property type="entry name" value="Tscrpt_reg_AraC-type_HTH"/>
</dbReference>
<dbReference type="InterPro" id="IPR018060">
    <property type="entry name" value="HTH_AraC"/>
</dbReference>
<sequence length="562" mass="64879">MSSSVYKMLIVDDERAIVNGLVSLFEDEPDLQLEIFRAYSGLEAYEFLQRHPVDIVMSDIRMPGMSGLELQRQVKELWPGCQFIFLTGYNDFHYAQEAMRNEGADYILKTEEDATIIQAVHKVIGRLERQFEINAFMAQAGNRLKQALPVLQKEFMWELLQGEGSSDDQQFLRQMEELEIPLSPDRPVLLVLVRVDDWGNKIHASDQTLMLYAMTNIVQEYLSPIAELYPLTYEQSKLVLLIQAKDPGERGASGAVQSTLPPPKRIALFVNNILESVLAACKQYLDLTISMLAAKEAVPWQACRQKFKRLRRLLLIDCAMRQEIALSESNLEDEEQAESKPDASVQLQLGKISMLETYLETGQREHFFGLFFELMKLAQEPDYVSNGLKLHLYYALVSIYLAYLHQSGTMHDLDSRLDIHKLTRMEEHEGWDEATRFLQQTAERIFSHKTADLAERDREVIRKIKRYVEQNLAGDLSLTRIAEVAGFNRSYLSRLYKQMTGKGLSEYILEVRLLKAKELLRQHQLKVHEISDVLGFESSAYFTRFFKRATNLTPTEFRELDH</sequence>
<dbReference type="PROSITE" id="PS50110">
    <property type="entry name" value="RESPONSE_REGULATORY"/>
    <property type="match status" value="1"/>
</dbReference>
<evidence type="ECO:0000313" key="7">
    <source>
        <dbReference type="EMBL" id="RAV19574.1"/>
    </source>
</evidence>
<dbReference type="InterPro" id="IPR018062">
    <property type="entry name" value="HTH_AraC-typ_CS"/>
</dbReference>
<evidence type="ECO:0000256" key="1">
    <source>
        <dbReference type="ARBA" id="ARBA00023015"/>
    </source>
</evidence>
<dbReference type="GO" id="GO:0003700">
    <property type="term" value="F:DNA-binding transcription factor activity"/>
    <property type="evidence" value="ECO:0007669"/>
    <property type="project" value="InterPro"/>
</dbReference>
<keyword evidence="2" id="KW-0238">DNA-binding</keyword>
<dbReference type="InterPro" id="IPR001789">
    <property type="entry name" value="Sig_transdc_resp-reg_receiver"/>
</dbReference>